<comment type="caution">
    <text evidence="7">The sequence shown here is derived from an EMBL/GenBank/DDBJ whole genome shotgun (WGS) entry which is preliminary data.</text>
</comment>
<evidence type="ECO:0000256" key="4">
    <source>
        <dbReference type="ARBA" id="ARBA00023136"/>
    </source>
</evidence>
<dbReference type="EMBL" id="SHKX01000014">
    <property type="protein sequence ID" value="RZU38216.1"/>
    <property type="molecule type" value="Genomic_DNA"/>
</dbReference>
<keyword evidence="8" id="KW-1185">Reference proteome</keyword>
<feature type="domain" description="TM2" evidence="6">
    <location>
        <begin position="180"/>
        <end position="219"/>
    </location>
</feature>
<accession>A0A4V2G3T0</accession>
<dbReference type="GO" id="GO:0016020">
    <property type="term" value="C:membrane"/>
    <property type="evidence" value="ECO:0007669"/>
    <property type="project" value="UniProtKB-SubCell"/>
</dbReference>
<keyword evidence="4 5" id="KW-0472">Membrane</keyword>
<feature type="transmembrane region" description="Helical" evidence="5">
    <location>
        <begin position="183"/>
        <end position="202"/>
    </location>
</feature>
<dbReference type="InterPro" id="IPR007829">
    <property type="entry name" value="TM2"/>
</dbReference>
<dbReference type="AlphaFoldDB" id="A0A4V2G3T0"/>
<gene>
    <name evidence="7" type="ORF">EV700_2794</name>
</gene>
<dbReference type="OrthoDB" id="2004788at2"/>
<name>A0A4V2G3T0_9GAMM</name>
<dbReference type="Pfam" id="PF05154">
    <property type="entry name" value="TM2"/>
    <property type="match status" value="1"/>
</dbReference>
<keyword evidence="3 5" id="KW-1133">Transmembrane helix</keyword>
<evidence type="ECO:0000256" key="5">
    <source>
        <dbReference type="SAM" id="Phobius"/>
    </source>
</evidence>
<comment type="subcellular location">
    <subcellularLocation>
        <location evidence="1">Membrane</location>
        <topology evidence="1">Multi-pass membrane protein</topology>
    </subcellularLocation>
</comment>
<evidence type="ECO:0000256" key="2">
    <source>
        <dbReference type="ARBA" id="ARBA00022692"/>
    </source>
</evidence>
<feature type="transmembrane region" description="Helical" evidence="5">
    <location>
        <begin position="209"/>
        <end position="226"/>
    </location>
</feature>
<protein>
    <submittedName>
        <fullName evidence="7">TM2 domain-containing membrane protein YozV</fullName>
    </submittedName>
</protein>
<dbReference type="RefSeq" id="WP_130414861.1">
    <property type="nucleotide sequence ID" value="NZ_SHKX01000014.1"/>
</dbReference>
<reference evidence="7 8" key="1">
    <citation type="submission" date="2019-02" db="EMBL/GenBank/DDBJ databases">
        <title>Genomic Encyclopedia of Type Strains, Phase IV (KMG-IV): sequencing the most valuable type-strain genomes for metagenomic binning, comparative biology and taxonomic classification.</title>
        <authorList>
            <person name="Goeker M."/>
        </authorList>
    </citation>
    <scope>NUCLEOTIDE SEQUENCE [LARGE SCALE GENOMIC DNA]</scope>
    <source>
        <strain evidence="7 8">DSM 105135</strain>
    </source>
</reference>
<sequence length="449" mass="50496">MSKKQRPHAITVKYELADAFRENSGQIFDLARSNALLEVVQDCWRQIGEQFPARDRIPATGLTCQYRPAHEGGQAVICTLPQQHVFNEASHVGLFRDQKHKPRLFVMENMAPPSHAPSLRLSAIVEIEKKSRVNWRSCRRDQDFEKAVDEILRNPDAVPQVTVDRKPLSKLRPGNTLAGKKSYLSAYLIWLFFGLTGAHRLYLKRYPTGFTWVGLLALCLLMETYLAPLDGVWLTLHTAIFIGMFVVWTLDSLLTGLMVRDYNAALLAAELASPPPDEPQPATSATPSPPVRKLVDSRGRQLRLTAGQWTFAIPGDWTARRDTENQAAVFTSPGGGIECRVHELGLHDTSLSPDVKVAILAKIAFQKFLNIDETDWQVIASRIWGEDGVTRMEREIRKKDAQQRIYCLTVSHEGASVVITIRDNEGTDDNESLLSHRALSQSMRPLRIN</sequence>
<keyword evidence="2 5" id="KW-0812">Transmembrane</keyword>
<evidence type="ECO:0000256" key="3">
    <source>
        <dbReference type="ARBA" id="ARBA00022989"/>
    </source>
</evidence>
<evidence type="ECO:0000259" key="6">
    <source>
        <dbReference type="Pfam" id="PF05154"/>
    </source>
</evidence>
<evidence type="ECO:0000256" key="1">
    <source>
        <dbReference type="ARBA" id="ARBA00004141"/>
    </source>
</evidence>
<dbReference type="Proteomes" id="UP000292423">
    <property type="component" value="Unassembled WGS sequence"/>
</dbReference>
<feature type="transmembrane region" description="Helical" evidence="5">
    <location>
        <begin position="232"/>
        <end position="250"/>
    </location>
</feature>
<proteinExistence type="predicted"/>
<evidence type="ECO:0000313" key="8">
    <source>
        <dbReference type="Proteomes" id="UP000292423"/>
    </source>
</evidence>
<organism evidence="7 8">
    <name type="scientific">Fluviicoccus keumensis</name>
    <dbReference type="NCBI Taxonomy" id="1435465"/>
    <lineage>
        <taxon>Bacteria</taxon>
        <taxon>Pseudomonadati</taxon>
        <taxon>Pseudomonadota</taxon>
        <taxon>Gammaproteobacteria</taxon>
        <taxon>Moraxellales</taxon>
        <taxon>Moraxellaceae</taxon>
        <taxon>Fluviicoccus</taxon>
    </lineage>
</organism>
<evidence type="ECO:0000313" key="7">
    <source>
        <dbReference type="EMBL" id="RZU38216.1"/>
    </source>
</evidence>